<dbReference type="AlphaFoldDB" id="A0A1I7Y0L9"/>
<organism evidence="1 2">
    <name type="scientific">Steinernema glaseri</name>
    <dbReference type="NCBI Taxonomy" id="37863"/>
    <lineage>
        <taxon>Eukaryota</taxon>
        <taxon>Metazoa</taxon>
        <taxon>Ecdysozoa</taxon>
        <taxon>Nematoda</taxon>
        <taxon>Chromadorea</taxon>
        <taxon>Rhabditida</taxon>
        <taxon>Tylenchina</taxon>
        <taxon>Panagrolaimomorpha</taxon>
        <taxon>Strongyloidoidea</taxon>
        <taxon>Steinernematidae</taxon>
        <taxon>Steinernema</taxon>
    </lineage>
</organism>
<reference evidence="2" key="1">
    <citation type="submission" date="2016-11" db="UniProtKB">
        <authorList>
            <consortium name="WormBaseParasite"/>
        </authorList>
    </citation>
    <scope>IDENTIFICATION</scope>
</reference>
<proteinExistence type="predicted"/>
<evidence type="ECO:0000313" key="1">
    <source>
        <dbReference type="Proteomes" id="UP000095287"/>
    </source>
</evidence>
<dbReference type="WBParaSite" id="L893_g11428.t1">
    <property type="protein sequence ID" value="L893_g11428.t1"/>
    <property type="gene ID" value="L893_g11428"/>
</dbReference>
<dbReference type="Proteomes" id="UP000095287">
    <property type="component" value="Unplaced"/>
</dbReference>
<evidence type="ECO:0000313" key="2">
    <source>
        <dbReference type="WBParaSite" id="L893_g11428.t1"/>
    </source>
</evidence>
<sequence>MLTMTENKERDEMAVMSRRNFAKSLAPPFNFKLFCGLSSKKLLRQPLNAKDKQSLSRGADGVFARRWLVGSRLHISPMSLLTSTKAMEAADKDGDEAERHVDQSDVSSELLLALDASIGASVVDAQGSVGGAVGKHRDMLAILTSQPLVSLLYLGETHNQLGMPCGAREKDMYLAYTEWGIPKERLTART</sequence>
<keyword evidence="1" id="KW-1185">Reference proteome</keyword>
<protein>
    <submittedName>
        <fullName evidence="2">Nitroreductase domain-containing protein</fullName>
    </submittedName>
</protein>
<accession>A0A1I7Y0L9</accession>
<name>A0A1I7Y0L9_9BILA</name>